<dbReference type="RefSeq" id="WP_102434475.1">
    <property type="nucleotide sequence ID" value="NZ_CAWNVI010000077.1"/>
</dbReference>
<keyword evidence="1" id="KW-1133">Transmembrane helix</keyword>
<dbReference type="Proteomes" id="UP000235406">
    <property type="component" value="Unassembled WGS sequence"/>
</dbReference>
<gene>
    <name evidence="2" type="ORF">BCT49_24855</name>
</gene>
<protein>
    <submittedName>
        <fullName evidence="2">Uncharacterized protein</fullName>
    </submittedName>
</protein>
<organism evidence="2 3">
    <name type="scientific">Vibrio lentus</name>
    <dbReference type="NCBI Taxonomy" id="136468"/>
    <lineage>
        <taxon>Bacteria</taxon>
        <taxon>Pseudomonadati</taxon>
        <taxon>Pseudomonadota</taxon>
        <taxon>Gammaproteobacteria</taxon>
        <taxon>Vibrionales</taxon>
        <taxon>Vibrionaceae</taxon>
        <taxon>Vibrio</taxon>
    </lineage>
</organism>
<dbReference type="AlphaFoldDB" id="A0A2N7KCM8"/>
<feature type="transmembrane region" description="Helical" evidence="1">
    <location>
        <begin position="12"/>
        <end position="30"/>
    </location>
</feature>
<evidence type="ECO:0000256" key="1">
    <source>
        <dbReference type="SAM" id="Phobius"/>
    </source>
</evidence>
<evidence type="ECO:0000313" key="3">
    <source>
        <dbReference type="Proteomes" id="UP000235406"/>
    </source>
</evidence>
<evidence type="ECO:0000313" key="2">
    <source>
        <dbReference type="EMBL" id="PMM73313.1"/>
    </source>
</evidence>
<keyword evidence="1" id="KW-0472">Membrane</keyword>
<proteinExistence type="predicted"/>
<dbReference type="EMBL" id="MCZK01000077">
    <property type="protein sequence ID" value="PMM73313.1"/>
    <property type="molecule type" value="Genomic_DNA"/>
</dbReference>
<accession>A0A2N7KCM8</accession>
<reference evidence="3" key="1">
    <citation type="submission" date="2016-07" db="EMBL/GenBank/DDBJ databases">
        <title>Nontailed viruses are major unrecognized killers of bacteria in the ocean.</title>
        <authorList>
            <person name="Kauffman K."/>
            <person name="Hussain F."/>
            <person name="Yang J."/>
            <person name="Arevalo P."/>
            <person name="Brown J."/>
            <person name="Cutler M."/>
            <person name="Kelly L."/>
            <person name="Polz M.F."/>
        </authorList>
    </citation>
    <scope>NUCLEOTIDE SEQUENCE [LARGE SCALE GENOMIC DNA]</scope>
    <source>
        <strain evidence="3">10N.261.46.F8</strain>
    </source>
</reference>
<comment type="caution">
    <text evidence="2">The sequence shown here is derived from an EMBL/GenBank/DDBJ whole genome shotgun (WGS) entry which is preliminary data.</text>
</comment>
<keyword evidence="1" id="KW-0812">Transmembrane</keyword>
<name>A0A2N7KCM8_9VIBR</name>
<sequence>MDDDNLGSMVDALTGAMSAILLVTIFLMVNTMSSISDSVKEYGKESLYKNQEMISDIFKREAPKLVLKDNRVYFFQSFKLTDEQIRSLDEDFIYSEPKKLIVYSDSDESILTYNTLLFVESTYLREYIDKLEVVYFPSKNDGLTEFVWE</sequence>